<feature type="coiled-coil region" evidence="1">
    <location>
        <begin position="2642"/>
        <end position="2690"/>
    </location>
</feature>
<proteinExistence type="predicted"/>
<dbReference type="Gene3D" id="3.40.50.150">
    <property type="entry name" value="Vaccinia Virus protein VP39"/>
    <property type="match status" value="1"/>
</dbReference>
<evidence type="ECO:0000259" key="3">
    <source>
        <dbReference type="PROSITE" id="PS51194"/>
    </source>
</evidence>
<dbReference type="GO" id="GO:0004386">
    <property type="term" value="F:helicase activity"/>
    <property type="evidence" value="ECO:0007669"/>
    <property type="project" value="UniProtKB-KW"/>
</dbReference>
<dbReference type="Pfam" id="PF00271">
    <property type="entry name" value="Helicase_C"/>
    <property type="match status" value="1"/>
</dbReference>
<keyword evidence="4" id="KW-0347">Helicase</keyword>
<evidence type="ECO:0000313" key="5">
    <source>
        <dbReference type="Proteomes" id="UP000187404"/>
    </source>
</evidence>
<dbReference type="SUPFAM" id="SSF53335">
    <property type="entry name" value="S-adenosyl-L-methionine-dependent methyltransferases"/>
    <property type="match status" value="1"/>
</dbReference>
<dbReference type="GO" id="GO:0003677">
    <property type="term" value="F:DNA binding"/>
    <property type="evidence" value="ECO:0007669"/>
    <property type="project" value="InterPro"/>
</dbReference>
<organism evidence="4 5">
    <name type="scientific">Hornefia porci</name>
    <dbReference type="NCBI Taxonomy" id="2652292"/>
    <lineage>
        <taxon>Bacteria</taxon>
        <taxon>Bacillati</taxon>
        <taxon>Bacillota</taxon>
        <taxon>Clostridia</taxon>
        <taxon>Peptostreptococcales</taxon>
        <taxon>Anaerovoracaceae</taxon>
        <taxon>Hornefia</taxon>
    </lineage>
</organism>
<dbReference type="InterPro" id="IPR052933">
    <property type="entry name" value="DNA_Protect_Modify"/>
</dbReference>
<feature type="compositionally biased region" description="Basic and acidic residues" evidence="2">
    <location>
        <begin position="286"/>
        <end position="295"/>
    </location>
</feature>
<dbReference type="Proteomes" id="UP000187404">
    <property type="component" value="Unassembled WGS sequence"/>
</dbReference>
<feature type="compositionally biased region" description="Basic and acidic residues" evidence="2">
    <location>
        <begin position="2901"/>
        <end position="2916"/>
    </location>
</feature>
<reference evidence="4 5" key="1">
    <citation type="journal article" date="2016" name="Appl. Environ. Microbiol.">
        <title>Function and Phylogeny of Bacterial Butyryl Coenzyme A:Acetate Transferases and Their Diversity in the Proximal Colon of Swine.</title>
        <authorList>
            <person name="Trachsel J."/>
            <person name="Bayles D.O."/>
            <person name="Looft T."/>
            <person name="Levine U.Y."/>
            <person name="Allen H.K."/>
        </authorList>
    </citation>
    <scope>NUCLEOTIDE SEQUENCE [LARGE SCALE GENOMIC DNA]</scope>
    <source>
        <strain evidence="4 5">68-3-10</strain>
    </source>
</reference>
<feature type="region of interest" description="Disordered" evidence="2">
    <location>
        <begin position="2871"/>
        <end position="2916"/>
    </location>
</feature>
<keyword evidence="5" id="KW-1185">Reference proteome</keyword>
<evidence type="ECO:0000313" key="4">
    <source>
        <dbReference type="EMBL" id="OLR56564.1"/>
    </source>
</evidence>
<dbReference type="InterPro" id="IPR006935">
    <property type="entry name" value="Helicase/UvrB_N"/>
</dbReference>
<dbReference type="Gene3D" id="3.40.50.300">
    <property type="entry name" value="P-loop containing nucleotide triphosphate hydrolases"/>
    <property type="match status" value="2"/>
</dbReference>
<sequence>MRINDFHNILELVKQDVLHSEAEYLKLLKVVGNNQRYDFRSQLSIYDRNPEATACAKFDYWRERFNRTVMRGQKGIPILEDYGTYKKVDYIFDISQTVSRNRDVNEVNLWRFDKEAHRDVLKEMIASEGYEESESTLENIFSLSRLYGDEKIDSLMNELRIADEDRISFTKFVRDSVSYAVASRFKVDYPMANELLKENFAMLDSISLMSLGETVSDISGNIIDATIQKSKEIELQKEVLRGKEAGYNKIREELEEVEENVLRRDDQERISETERIFRNGEYVRDNRENQREHTKQFGGTDGLYKGVSESDLRSDEAHLPFRERGAEPLRDVGGSIQGEEANRTPDGYSETGYRVYEDRETEIDGSLEDKGRDRSTVWGDDFSSEGNDNQGSSGNLKDNTNVELKEADKASFSLPENSYGQMRLTIPLNEKDIDTILINGGNHDGSRLPLIAEFSKGKTAEELGEYLKETFRGGNGFYIDEREVSSWYSDKGIHLAYGTSAREDDTQILSWSDAAKRINELLDSGEFATNVELSEALDYERDRISESLWYLYHDLSEEGKAQGYFDFIERGGGFPEETKRLSEALKNPEYLKETIKEYSRFLEGYKENRNVLRFHYHKVDSLYQKLQELELPRKEYSTNLTELPKVKSFITEDEVLESLSRGSGVDRGKERITKFFKENHTLQEKAGFLKDEYGIGGRSHAVSGAMGSDEWHDAKGLKLQKNNCNDVFLTWSNVVKHIDELLSKNLYEEKKIESKSEIEEAKAPQYYSKDDPENLMTDEMLERVPELYAQEDVALADKEVHAAYIIPFRSNWTWYMTEYDRESGDAFGLVLGIEPEWGYFNLEELKELNAQRLILEDFPKTFRELKDTELAKQMDEQEFQSVFNGELSFEDKEELEISEEAEERLPATPVQETLFDYLKEKEEVELNEEKGRLSDEFAVKEGDTVYFNHEEYTVREIAENQITGRYDLWLDPVRSGNHQIPIVAFTDNEDLLRQVSPERPAFIIGDEIKYKDKGYTITRFDDMGNNLKTVTVKDNTEYLGGMITGSDVIPYHLESDLERVFENLTYKKPETIAKESEIKKAEAHNFKITEETLPEKLSPSERLNNNLEAISMLSRIESGQRELDSTAQEVLARYVGWGGLADVFDEEKGGQWKEARSFLKENLSQAEYEAARESTLTSFYTPKTVIDGVYKTLSDMGFKSGNILEPSMGIGNFIGNLPDEMRRSKFYGVELDSISGRIGKLLYPESDIQIKGLEETSFSNNFFDAVIGNVPFGEYKVNDREYNRNNFLIHDYFFAKSIDKVRNGGVIAFITSSGTMDKKDESVRRYLAARAEFLGAIRLPNDTFKGIAGTEVISDIIFLKKRDSVLERDEDWIHLAEDENGLVYNKYFVDHPEQILGSMREVSGRFGKTLTCEPIAYLGTELNMASLKDSIEIAGERISKDAKYEEIELLDDEITSIPATDDVKNFSYTLIDDEVYYRENSLFIKKEVTDKNKEKIKDYLELNAALKDVIYKQKEDFSEEEIKASQKKLNEIYDSFSKKHGYVNNLSNTRALKEDSNFPLVSSIEILDEEENFKAKGDIFSKRTITKAKTIDHVDTSLEALVLSVSEKGYVDFDYMEGLTGKDRPTLIEELRGEIYLNIREEQNFYRPLSFNPEDGDLPFACANGSNSYKYGYITKDEYLSGNIRDKIAIVDSYLSKLRQTERELPHLGYAEDGKEKELISYEMNRLEYQKAELTKVLPKELEASEINVRLGATWIPIKDIEKFIFETLKTPGYARWDIKVKFSNLTSEWNVEGKSRDRGNDLAEMTYGTSRVSAYKLIEDALNLKETKVFDQIVNPDGSKTSVLNKKETMLAGQKQELLKEEFKNWIFNDQERRNRLVKLYNERFNSIRNREYDGSNLSFEGMNTKIDLRPHQRNAIARSLYGGNTLLAHVVGSGKTFEMVASAMESKRLGMCSKSLFVVPNHLTGQIGREFMQLYPSASIMVADKKDFEPKNRKRFIGKIATGEYDAVVIGHTQFEKIPMSKEYQEKHIQDQIDEIVNYVEEYKHDRNQNFTVKQLEKTKKKLETRLEKLNDDFKKDDVITFEELGVDKLFVDEAHGYKNLYLYTKMRNVAGIGQSEAFKSSDMFMKCRYMDEMTGGKGIVFATGTPVSNSMTELYTMQRYLQYESLKKNNLEHFDSWASTFGETQSAFELSPEGTGYRVKTRFSKFYNLPELMSMFKEVADIQTADMLNLPTPEAHYEVIKTLPSEEQKEILKSLSERADDVRNRVVEPDEDNMLKITNDGKKLALDQRLINPMLPDNPDSKVNVCVKNVFSIWDKTKDDRLTQLLFSDMSTPKGDGEFNIYDDIREKLVVMGIPKEEIAFIHEANSDKQKDELFAKVRKGDVRILLGSTQKMGAGTNVQNKLIALHDLDVPWRPADLEQRAGRIVRQGNENEKVNIYRYVTENTFDAYLWQTIENKQKFISQIMTSKTPVRVAEDVDESSLNYAEIKALATGDPKIKEKMDLDNEVTKLKMLEANYKSNRYRLEDKVAKNYPEEIARTEKLIEAVKRDISDVEPKAEGEEKFTSITILGEKIIDKKLAGERLLEAISKVKINESKVIGKYRNMDLEVSYNFFTNSHNFSLNGAAKHLGELGTSADGNITRLDNALEKMPEKLNRLEEKLIGIKEQLENAKEELEKPFEKADELKSKVLRLAELNKLLDMGDVEEKRNDNPLVEDVKRAIIDFCNREYEENHSYDEFDTLYPDLKHIGIAYTNTPDERHSIQYELNLEDKIWTQYINDISIKTESFDYANKGENEALRNMKNEIELSYFEDLVYVDSEDLKAATGLEIDDEGNFYDPLSKDLDNDGITDRYDNDFKDSDYFESTYDVEDNLHSKEESSQKSEDKPSILGQIRAYQNESKTEEKQTTKEQEYVR</sequence>
<evidence type="ECO:0000256" key="2">
    <source>
        <dbReference type="SAM" id="MobiDB-lite"/>
    </source>
</evidence>
<protein>
    <submittedName>
        <fullName evidence="4">Helicase</fullName>
    </submittedName>
</protein>
<dbReference type="PANTHER" id="PTHR41313:SF1">
    <property type="entry name" value="DNA METHYLASE ADENINE-SPECIFIC DOMAIN-CONTAINING PROTEIN"/>
    <property type="match status" value="1"/>
</dbReference>
<dbReference type="PRINTS" id="PR00507">
    <property type="entry name" value="N12N6MTFRASE"/>
</dbReference>
<dbReference type="InterPro" id="IPR001650">
    <property type="entry name" value="Helicase_C-like"/>
</dbReference>
<dbReference type="SMART" id="SM00490">
    <property type="entry name" value="HELICc"/>
    <property type="match status" value="1"/>
</dbReference>
<dbReference type="RefSeq" id="WP_075714288.1">
    <property type="nucleotide sequence ID" value="NZ_MJIE01000001.1"/>
</dbReference>
<comment type="caution">
    <text evidence="4">The sequence shown here is derived from an EMBL/GenBank/DDBJ whole genome shotgun (WGS) entry which is preliminary data.</text>
</comment>
<feature type="compositionally biased region" description="Polar residues" evidence="2">
    <location>
        <begin position="384"/>
        <end position="400"/>
    </location>
</feature>
<dbReference type="OrthoDB" id="9815272at2"/>
<dbReference type="GO" id="GO:0005524">
    <property type="term" value="F:ATP binding"/>
    <property type="evidence" value="ECO:0007669"/>
    <property type="project" value="InterPro"/>
</dbReference>
<dbReference type="SUPFAM" id="SSF52540">
    <property type="entry name" value="P-loop containing nucleoside triphosphate hydrolases"/>
    <property type="match status" value="2"/>
</dbReference>
<feature type="compositionally biased region" description="Basic and acidic residues" evidence="2">
    <location>
        <begin position="2872"/>
        <end position="2888"/>
    </location>
</feature>
<dbReference type="STRING" id="1261640.BHK98_11100"/>
<dbReference type="Pfam" id="PF04851">
    <property type="entry name" value="ResIII"/>
    <property type="match status" value="1"/>
</dbReference>
<dbReference type="SMART" id="SM00487">
    <property type="entry name" value="DEXDc"/>
    <property type="match status" value="1"/>
</dbReference>
<dbReference type="InterPro" id="IPR027417">
    <property type="entry name" value="P-loop_NTPase"/>
</dbReference>
<dbReference type="PANTHER" id="PTHR41313">
    <property type="entry name" value="ADENINE-SPECIFIC METHYLTRANSFERASE"/>
    <property type="match status" value="1"/>
</dbReference>
<feature type="coiled-coil region" evidence="1">
    <location>
        <begin position="240"/>
        <end position="267"/>
    </location>
</feature>
<gene>
    <name evidence="4" type="ORF">BHK98_11100</name>
</gene>
<dbReference type="GO" id="GO:0016787">
    <property type="term" value="F:hydrolase activity"/>
    <property type="evidence" value="ECO:0007669"/>
    <property type="project" value="InterPro"/>
</dbReference>
<evidence type="ECO:0000256" key="1">
    <source>
        <dbReference type="SAM" id="Coils"/>
    </source>
</evidence>
<keyword evidence="4" id="KW-0547">Nucleotide-binding</keyword>
<keyword evidence="1" id="KW-0175">Coiled coil</keyword>
<dbReference type="EMBL" id="MJIE01000001">
    <property type="protein sequence ID" value="OLR56564.1"/>
    <property type="molecule type" value="Genomic_DNA"/>
</dbReference>
<dbReference type="PROSITE" id="PS51194">
    <property type="entry name" value="HELICASE_CTER"/>
    <property type="match status" value="1"/>
</dbReference>
<feature type="region of interest" description="Disordered" evidence="2">
    <location>
        <begin position="286"/>
        <end position="400"/>
    </location>
</feature>
<feature type="domain" description="Helicase C-terminal" evidence="3">
    <location>
        <begin position="2318"/>
        <end position="2480"/>
    </location>
</feature>
<keyword evidence="4" id="KW-0067">ATP-binding</keyword>
<name>A0A1Q9JK76_9FIRM</name>
<dbReference type="InterPro" id="IPR014001">
    <property type="entry name" value="Helicase_ATP-bd"/>
</dbReference>
<dbReference type="GO" id="GO:0006304">
    <property type="term" value="P:DNA modification"/>
    <property type="evidence" value="ECO:0007669"/>
    <property type="project" value="InterPro"/>
</dbReference>
<keyword evidence="4" id="KW-0378">Hydrolase</keyword>
<accession>A0A1Q9JK76</accession>
<dbReference type="InterPro" id="IPR029063">
    <property type="entry name" value="SAM-dependent_MTases_sf"/>
</dbReference>
<dbReference type="InterPro" id="IPR011639">
    <property type="entry name" value="MethylTrfase_TaqI-like_dom"/>
</dbReference>
<dbReference type="Pfam" id="PF07669">
    <property type="entry name" value="Eco57I"/>
    <property type="match status" value="1"/>
</dbReference>
<dbReference type="GO" id="GO:0009007">
    <property type="term" value="F:site-specific DNA-methyltransferase (adenine-specific) activity"/>
    <property type="evidence" value="ECO:0007669"/>
    <property type="project" value="UniProtKB-EC"/>
</dbReference>
<feature type="compositionally biased region" description="Basic and acidic residues" evidence="2">
    <location>
        <begin position="308"/>
        <end position="330"/>
    </location>
</feature>